<protein>
    <submittedName>
        <fullName evidence="1">Uncharacterized protein</fullName>
    </submittedName>
</protein>
<dbReference type="EMBL" id="RBNI01016831">
    <property type="protein sequence ID" value="RUP06381.1"/>
    <property type="molecule type" value="Genomic_DNA"/>
</dbReference>
<name>A0A433AUT1_9FUNG</name>
<comment type="caution">
    <text evidence="1">The sequence shown here is derived from an EMBL/GenBank/DDBJ whole genome shotgun (WGS) entry which is preliminary data.</text>
</comment>
<evidence type="ECO:0000313" key="1">
    <source>
        <dbReference type="EMBL" id="RUP06381.1"/>
    </source>
</evidence>
<keyword evidence="2" id="KW-1185">Reference proteome</keyword>
<proteinExistence type="predicted"/>
<evidence type="ECO:0000313" key="2">
    <source>
        <dbReference type="Proteomes" id="UP000268093"/>
    </source>
</evidence>
<accession>A0A433AUT1</accession>
<reference evidence="1 2" key="1">
    <citation type="journal article" date="2018" name="New Phytol.">
        <title>Phylogenomics of Endogonaceae and evolution of mycorrhizas within Mucoromycota.</title>
        <authorList>
            <person name="Chang Y."/>
            <person name="Desiro A."/>
            <person name="Na H."/>
            <person name="Sandor L."/>
            <person name="Lipzen A."/>
            <person name="Clum A."/>
            <person name="Barry K."/>
            <person name="Grigoriev I.V."/>
            <person name="Martin F.M."/>
            <person name="Stajich J.E."/>
            <person name="Smith M.E."/>
            <person name="Bonito G."/>
            <person name="Spatafora J.W."/>
        </authorList>
    </citation>
    <scope>NUCLEOTIDE SEQUENCE [LARGE SCALE GENOMIC DNA]</scope>
    <source>
        <strain evidence="1 2">GMNB39</strain>
    </source>
</reference>
<dbReference type="AlphaFoldDB" id="A0A433AUT1"/>
<sequence>MHTTLIGRSRFVRSQGIPFKSYPTSFLRPNNDYIRAPYPNHNPGVGYCRHRRPRAPGRQAERLSERIARPNRVHLDSVLDGYHPQELDPVQRQHLCRAHRTDATGEDCRVSLDLHFGFGRTVYVCMKGLNVVSRDEHAGPTTFTIQLCIFARTNSHLIPATSRPHPRAHSYRQSDEYKAKVAAENAQKTEGATVKAIAVGVTTADYMEIEPRVIFLTDYGLSVGMELCPKEKLIYKPDFMFFSVGVTAADYMEIEPRVVFLTDYGLSVGMELCPKEKLTSRN</sequence>
<dbReference type="Proteomes" id="UP000268093">
    <property type="component" value="Unassembled WGS sequence"/>
</dbReference>
<organism evidence="1 2">
    <name type="scientific">Jimgerdemannia flammicorona</name>
    <dbReference type="NCBI Taxonomy" id="994334"/>
    <lineage>
        <taxon>Eukaryota</taxon>
        <taxon>Fungi</taxon>
        <taxon>Fungi incertae sedis</taxon>
        <taxon>Mucoromycota</taxon>
        <taxon>Mucoromycotina</taxon>
        <taxon>Endogonomycetes</taxon>
        <taxon>Endogonales</taxon>
        <taxon>Endogonaceae</taxon>
        <taxon>Jimgerdemannia</taxon>
    </lineage>
</organism>
<gene>
    <name evidence="1" type="ORF">BC936DRAFT_140330</name>
</gene>